<dbReference type="Gene3D" id="1.10.150.240">
    <property type="entry name" value="Putative phosphatase, domain 2"/>
    <property type="match status" value="1"/>
</dbReference>
<dbReference type="GO" id="GO:0046872">
    <property type="term" value="F:metal ion binding"/>
    <property type="evidence" value="ECO:0007669"/>
    <property type="project" value="UniProtKB-KW"/>
</dbReference>
<evidence type="ECO:0000256" key="5">
    <source>
        <dbReference type="ARBA" id="ARBA00023277"/>
    </source>
</evidence>
<dbReference type="InterPro" id="IPR023214">
    <property type="entry name" value="HAD_sf"/>
</dbReference>
<gene>
    <name evidence="6" type="ORF">SAMN05444277_110156</name>
</gene>
<dbReference type="SFLD" id="SFLDG01129">
    <property type="entry name" value="C1.5:_HAD__Beta-PGM__Phosphata"/>
    <property type="match status" value="1"/>
</dbReference>
<evidence type="ECO:0000313" key="7">
    <source>
        <dbReference type="Proteomes" id="UP000199031"/>
    </source>
</evidence>
<comment type="similarity">
    <text evidence="2">Belongs to the HAD-like hydrolase superfamily. CbbY/CbbZ/Gph/YieH family.</text>
</comment>
<dbReference type="OrthoDB" id="9797743at2"/>
<dbReference type="EMBL" id="FOXQ01000010">
    <property type="protein sequence ID" value="SFQ39057.1"/>
    <property type="molecule type" value="Genomic_DNA"/>
</dbReference>
<dbReference type="PANTHER" id="PTHR46193:SF18">
    <property type="entry name" value="HEXITOL PHOSPHATASE B"/>
    <property type="match status" value="1"/>
</dbReference>
<sequence length="217" mass="24554">MFPQAVIFDLDGTLVDNNPYHIEAFKEFYQKTGKAFSLEEYKQHINGRMNREIFNYVFNTTLSPEEIEKYTNEKEGLYRELYAPHIKPVNGLIDFLNELEKAKIPKAVATSGIIPNINFMFEHIPIRDYFLSVIDSTQIKTGKPHPEIFLKAAISVNAVPSECVAFEDSLAGIQSAKAAGMKVVALTTTHTAEDLHDADLIIKDYTEISLVKLQQLK</sequence>
<evidence type="ECO:0000256" key="2">
    <source>
        <dbReference type="ARBA" id="ARBA00006171"/>
    </source>
</evidence>
<dbReference type="PRINTS" id="PR00413">
    <property type="entry name" value="HADHALOGNASE"/>
</dbReference>
<dbReference type="NCBIfam" id="TIGR01509">
    <property type="entry name" value="HAD-SF-IA-v3"/>
    <property type="match status" value="1"/>
</dbReference>
<dbReference type="SFLD" id="SFLDS00003">
    <property type="entry name" value="Haloacid_Dehalogenase"/>
    <property type="match status" value="1"/>
</dbReference>
<protein>
    <submittedName>
        <fullName evidence="6">Haloacid dehalogenase superfamily, subfamily IA, variant 3 with third motif having DD or ED/beta-phosphoglucomutase family hydrolase</fullName>
    </submittedName>
</protein>
<reference evidence="6 7" key="1">
    <citation type="submission" date="2016-10" db="EMBL/GenBank/DDBJ databases">
        <authorList>
            <person name="de Groot N.N."/>
        </authorList>
    </citation>
    <scope>NUCLEOTIDE SEQUENCE [LARGE SCALE GENOMIC DNA]</scope>
    <source>
        <strain evidence="6 7">DSM 28286</strain>
    </source>
</reference>
<dbReference type="InterPro" id="IPR023198">
    <property type="entry name" value="PGP-like_dom2"/>
</dbReference>
<dbReference type="SUPFAM" id="SSF56784">
    <property type="entry name" value="HAD-like"/>
    <property type="match status" value="1"/>
</dbReference>
<keyword evidence="6" id="KW-0378">Hydrolase</keyword>
<dbReference type="STRING" id="1465490.SAMN05444277_110156"/>
<comment type="cofactor">
    <cofactor evidence="1">
        <name>Mg(2+)</name>
        <dbReference type="ChEBI" id="CHEBI:18420"/>
    </cofactor>
</comment>
<dbReference type="RefSeq" id="WP_090660725.1">
    <property type="nucleotide sequence ID" value="NZ_FOXQ01000010.1"/>
</dbReference>
<dbReference type="InterPro" id="IPR051600">
    <property type="entry name" value="Beta-PGM-like"/>
</dbReference>
<evidence type="ECO:0000313" key="6">
    <source>
        <dbReference type="EMBL" id="SFQ39057.1"/>
    </source>
</evidence>
<name>A0A1I5Y538_9BACT</name>
<accession>A0A1I5Y538</accession>
<keyword evidence="4" id="KW-0460">Magnesium</keyword>
<dbReference type="AlphaFoldDB" id="A0A1I5Y538"/>
<organism evidence="6 7">
    <name type="scientific">Parafilimonas terrae</name>
    <dbReference type="NCBI Taxonomy" id="1465490"/>
    <lineage>
        <taxon>Bacteria</taxon>
        <taxon>Pseudomonadati</taxon>
        <taxon>Bacteroidota</taxon>
        <taxon>Chitinophagia</taxon>
        <taxon>Chitinophagales</taxon>
        <taxon>Chitinophagaceae</taxon>
        <taxon>Parafilimonas</taxon>
    </lineage>
</organism>
<evidence type="ECO:0000256" key="1">
    <source>
        <dbReference type="ARBA" id="ARBA00001946"/>
    </source>
</evidence>
<evidence type="ECO:0000256" key="4">
    <source>
        <dbReference type="ARBA" id="ARBA00022842"/>
    </source>
</evidence>
<dbReference type="InterPro" id="IPR006439">
    <property type="entry name" value="HAD-SF_hydro_IA"/>
</dbReference>
<dbReference type="Proteomes" id="UP000199031">
    <property type="component" value="Unassembled WGS sequence"/>
</dbReference>
<dbReference type="SFLD" id="SFLDG01135">
    <property type="entry name" value="C1.5.6:_HAD__Beta-PGM__Phospha"/>
    <property type="match status" value="1"/>
</dbReference>
<evidence type="ECO:0000256" key="3">
    <source>
        <dbReference type="ARBA" id="ARBA00022723"/>
    </source>
</evidence>
<keyword evidence="7" id="KW-1185">Reference proteome</keyword>
<dbReference type="GO" id="GO:0016787">
    <property type="term" value="F:hydrolase activity"/>
    <property type="evidence" value="ECO:0007669"/>
    <property type="project" value="UniProtKB-KW"/>
</dbReference>
<keyword evidence="5" id="KW-0119">Carbohydrate metabolism</keyword>
<proteinExistence type="inferred from homology"/>
<keyword evidence="3" id="KW-0479">Metal-binding</keyword>
<dbReference type="InterPro" id="IPR041492">
    <property type="entry name" value="HAD_2"/>
</dbReference>
<dbReference type="Pfam" id="PF13419">
    <property type="entry name" value="HAD_2"/>
    <property type="match status" value="1"/>
</dbReference>
<dbReference type="Gene3D" id="3.40.50.1000">
    <property type="entry name" value="HAD superfamily/HAD-like"/>
    <property type="match status" value="1"/>
</dbReference>
<dbReference type="InterPro" id="IPR036412">
    <property type="entry name" value="HAD-like_sf"/>
</dbReference>
<dbReference type="PANTHER" id="PTHR46193">
    <property type="entry name" value="6-PHOSPHOGLUCONATE PHOSPHATASE"/>
    <property type="match status" value="1"/>
</dbReference>